<dbReference type="Proteomes" id="UP001642484">
    <property type="component" value="Unassembled WGS sequence"/>
</dbReference>
<comment type="caution">
    <text evidence="1">The sequence shown here is derived from an EMBL/GenBank/DDBJ whole genome shotgun (WGS) entry which is preliminary data.</text>
</comment>
<evidence type="ECO:0000313" key="2">
    <source>
        <dbReference type="Proteomes" id="UP001642484"/>
    </source>
</evidence>
<gene>
    <name evidence="1" type="ORF">CCMP2556_LOCUS48709</name>
</gene>
<proteinExistence type="predicted"/>
<evidence type="ECO:0000313" key="1">
    <source>
        <dbReference type="EMBL" id="CAK9103810.1"/>
    </source>
</evidence>
<reference evidence="1 2" key="1">
    <citation type="submission" date="2024-02" db="EMBL/GenBank/DDBJ databases">
        <authorList>
            <person name="Chen Y."/>
            <person name="Shah S."/>
            <person name="Dougan E. K."/>
            <person name="Thang M."/>
            <person name="Chan C."/>
        </authorList>
    </citation>
    <scope>NUCLEOTIDE SEQUENCE [LARGE SCALE GENOMIC DNA]</scope>
</reference>
<keyword evidence="2" id="KW-1185">Reference proteome</keyword>
<name>A0ABP0RWM2_9DINO</name>
<sequence>MGDGTLLSAERPYVVACAYATWLKTSSPKGQGDSLSSTAPYLRDIATNIIDRCSLPDLKSVQFAVIVRLNFAVLARVQKKLNESWWQGKDLMSFRENIFLPVLFKPKGSYIQFVLYDLDPQKKPIAFASITLSQAWERQLVNQADV</sequence>
<dbReference type="EMBL" id="CAXAMN010026539">
    <property type="protein sequence ID" value="CAK9103810.1"/>
    <property type="molecule type" value="Genomic_DNA"/>
</dbReference>
<organism evidence="1 2">
    <name type="scientific">Durusdinium trenchii</name>
    <dbReference type="NCBI Taxonomy" id="1381693"/>
    <lineage>
        <taxon>Eukaryota</taxon>
        <taxon>Sar</taxon>
        <taxon>Alveolata</taxon>
        <taxon>Dinophyceae</taxon>
        <taxon>Suessiales</taxon>
        <taxon>Symbiodiniaceae</taxon>
        <taxon>Durusdinium</taxon>
    </lineage>
</organism>
<protein>
    <submittedName>
        <fullName evidence="1">Uncharacterized protein</fullName>
    </submittedName>
</protein>
<accession>A0ABP0RWM2</accession>